<proteinExistence type="predicted"/>
<keyword evidence="3" id="KW-1185">Reference proteome</keyword>
<evidence type="ECO:0000313" key="4">
    <source>
        <dbReference type="WBParaSite" id="TTAC_0000462901-mRNA-1"/>
    </source>
</evidence>
<evidence type="ECO:0000313" key="3">
    <source>
        <dbReference type="Proteomes" id="UP000274429"/>
    </source>
</evidence>
<dbReference type="OrthoDB" id="6244464at2759"/>
<feature type="transmembrane region" description="Helical" evidence="1">
    <location>
        <begin position="34"/>
        <end position="58"/>
    </location>
</feature>
<sequence length="174" mass="19867">MLKYPDDPLVLRPQVGGDLLRHRSSTGLCRPRSFILRLMLICVILATISGCIIIIFTLRHSNAWPWHRHTYRSMSAAGFCRALTPFPGLDVEERFLYEPNAITISHGSVADFPSVLIFHLLRDAITVMRTRGTCYVYPLTREVSDAVPVDETVFERIKVHFLFLLYISKGYDAL</sequence>
<reference evidence="4" key="1">
    <citation type="submission" date="2017-02" db="UniProtKB">
        <authorList>
            <consortium name="WormBaseParasite"/>
        </authorList>
    </citation>
    <scope>IDENTIFICATION</scope>
</reference>
<evidence type="ECO:0000313" key="2">
    <source>
        <dbReference type="EMBL" id="VDM25287.1"/>
    </source>
</evidence>
<accession>A0A0R3WV39</accession>
<dbReference type="Proteomes" id="UP000274429">
    <property type="component" value="Unassembled WGS sequence"/>
</dbReference>
<protein>
    <submittedName>
        <fullName evidence="4">Integral membrane protein 2</fullName>
    </submittedName>
</protein>
<dbReference type="AlphaFoldDB" id="A0A0R3WV39"/>
<organism evidence="4">
    <name type="scientific">Hydatigena taeniaeformis</name>
    <name type="common">Feline tapeworm</name>
    <name type="synonym">Taenia taeniaeformis</name>
    <dbReference type="NCBI Taxonomy" id="6205"/>
    <lineage>
        <taxon>Eukaryota</taxon>
        <taxon>Metazoa</taxon>
        <taxon>Spiralia</taxon>
        <taxon>Lophotrochozoa</taxon>
        <taxon>Platyhelminthes</taxon>
        <taxon>Cestoda</taxon>
        <taxon>Eucestoda</taxon>
        <taxon>Cyclophyllidea</taxon>
        <taxon>Taeniidae</taxon>
        <taxon>Hydatigera</taxon>
    </lineage>
</organism>
<evidence type="ECO:0000256" key="1">
    <source>
        <dbReference type="SAM" id="Phobius"/>
    </source>
</evidence>
<reference evidence="2 3" key="2">
    <citation type="submission" date="2018-11" db="EMBL/GenBank/DDBJ databases">
        <authorList>
            <consortium name="Pathogen Informatics"/>
        </authorList>
    </citation>
    <scope>NUCLEOTIDE SEQUENCE [LARGE SCALE GENOMIC DNA]</scope>
</reference>
<keyword evidence="1" id="KW-0472">Membrane</keyword>
<keyword evidence="1" id="KW-0812">Transmembrane</keyword>
<dbReference type="WBParaSite" id="TTAC_0000462901-mRNA-1">
    <property type="protein sequence ID" value="TTAC_0000462901-mRNA-1"/>
    <property type="gene ID" value="TTAC_0000462901"/>
</dbReference>
<keyword evidence="1" id="KW-1133">Transmembrane helix</keyword>
<dbReference type="EMBL" id="UYWX01004888">
    <property type="protein sequence ID" value="VDM25287.1"/>
    <property type="molecule type" value="Genomic_DNA"/>
</dbReference>
<gene>
    <name evidence="2" type="ORF">TTAC_LOCUS4613</name>
</gene>
<name>A0A0R3WV39_HYDTA</name>